<dbReference type="PANTHER" id="PTHR11735:SF11">
    <property type="entry name" value="TRNA THREONYLCARBAMOYLADENOSINE BIOSYNTHESIS PROTEIN TSAB"/>
    <property type="match status" value="1"/>
</dbReference>
<dbReference type="STRING" id="319652.IV80_GL001321"/>
<proteinExistence type="predicted"/>
<keyword evidence="3" id="KW-1185">Reference proteome</keyword>
<comment type="caution">
    <text evidence="2">The sequence shown here is derived from an EMBL/GenBank/DDBJ whole genome shotgun (WGS) entry which is preliminary data.</text>
</comment>
<dbReference type="EMBL" id="JQBR01000004">
    <property type="protein sequence ID" value="KRN66730.1"/>
    <property type="molecule type" value="Genomic_DNA"/>
</dbReference>
<dbReference type="NCBIfam" id="TIGR03725">
    <property type="entry name" value="T6A_YeaZ"/>
    <property type="match status" value="1"/>
</dbReference>
<evidence type="ECO:0000313" key="3">
    <source>
        <dbReference type="Proteomes" id="UP000051568"/>
    </source>
</evidence>
<organism evidence="2 3">
    <name type="scientific">Pediococcus cellicola</name>
    <dbReference type="NCBI Taxonomy" id="319652"/>
    <lineage>
        <taxon>Bacteria</taxon>
        <taxon>Bacillati</taxon>
        <taxon>Bacillota</taxon>
        <taxon>Bacilli</taxon>
        <taxon>Lactobacillales</taxon>
        <taxon>Lactobacillaceae</taxon>
        <taxon>Pediococcus</taxon>
    </lineage>
</organism>
<dbReference type="CDD" id="cd24032">
    <property type="entry name" value="ASKHA_NBD_TsaB"/>
    <property type="match status" value="1"/>
</dbReference>
<dbReference type="InterPro" id="IPR022496">
    <property type="entry name" value="T6A_TsaB"/>
</dbReference>
<gene>
    <name evidence="2" type="ORF">IV80_GL001321</name>
</gene>
<name>A0A0R2IY02_9LACO</name>
<dbReference type="PATRIC" id="fig|319652.3.peg.1336"/>
<evidence type="ECO:0000259" key="1">
    <source>
        <dbReference type="Pfam" id="PF00814"/>
    </source>
</evidence>
<feature type="domain" description="Gcp-like" evidence="1">
    <location>
        <begin position="32"/>
        <end position="225"/>
    </location>
</feature>
<dbReference type="GO" id="GO:0005829">
    <property type="term" value="C:cytosol"/>
    <property type="evidence" value="ECO:0007669"/>
    <property type="project" value="TreeGrafter"/>
</dbReference>
<evidence type="ECO:0000313" key="2">
    <source>
        <dbReference type="EMBL" id="KRN66730.1"/>
    </source>
</evidence>
<dbReference type="Pfam" id="PF00814">
    <property type="entry name" value="TsaD"/>
    <property type="match status" value="1"/>
</dbReference>
<reference evidence="2 3" key="1">
    <citation type="journal article" date="2015" name="Genome Announc.">
        <title>Expanding the biotechnology potential of lactobacilli through comparative genomics of 213 strains and associated genera.</title>
        <authorList>
            <person name="Sun Z."/>
            <person name="Harris H.M."/>
            <person name="McCann A."/>
            <person name="Guo C."/>
            <person name="Argimon S."/>
            <person name="Zhang W."/>
            <person name="Yang X."/>
            <person name="Jeffery I.B."/>
            <person name="Cooney J.C."/>
            <person name="Kagawa T.F."/>
            <person name="Liu W."/>
            <person name="Song Y."/>
            <person name="Salvetti E."/>
            <person name="Wrobel A."/>
            <person name="Rasinkangas P."/>
            <person name="Parkhill J."/>
            <person name="Rea M.C."/>
            <person name="O'Sullivan O."/>
            <person name="Ritari J."/>
            <person name="Douillard F.P."/>
            <person name="Paul Ross R."/>
            <person name="Yang R."/>
            <person name="Briner A.E."/>
            <person name="Felis G.E."/>
            <person name="de Vos W.M."/>
            <person name="Barrangou R."/>
            <person name="Klaenhammer T.R."/>
            <person name="Caufield P.W."/>
            <person name="Cui Y."/>
            <person name="Zhang H."/>
            <person name="O'Toole P.W."/>
        </authorList>
    </citation>
    <scope>NUCLEOTIDE SEQUENCE [LARGE SCALE GENOMIC DNA]</scope>
    <source>
        <strain evidence="2 3">DSM 17757</strain>
    </source>
</reference>
<dbReference type="OrthoDB" id="9784166at2"/>
<dbReference type="SUPFAM" id="SSF53067">
    <property type="entry name" value="Actin-like ATPase domain"/>
    <property type="match status" value="2"/>
</dbReference>
<dbReference type="InterPro" id="IPR000905">
    <property type="entry name" value="Gcp-like_dom"/>
</dbReference>
<dbReference type="PANTHER" id="PTHR11735">
    <property type="entry name" value="TRNA N6-ADENOSINE THREONYLCARBAMOYLTRANSFERASE"/>
    <property type="match status" value="1"/>
</dbReference>
<protein>
    <submittedName>
        <fullName evidence="2">Glycoprotein endopeptidase</fullName>
    </submittedName>
</protein>
<sequence>MKLLALDTSNRPLSAAVLEDDRLLAMTTTNIGRNHSVQLLPVVETLLQQAGVHASDLQRIVVAEGPGSYTGLRIAATTAKTLAYTLNIDLVGISSLTALAANVSDEGRLIVPMFDARRQNVFAGVYRRTKNGLEAVMADRHISIEKLVAQLASQQEPVWFVGQDVAVYAEILHEALGNNFRRVADAQNLPNAFVLGQLGLDAKPVAHPFNFIPKYLRLTQAEVEWKKQHPQEDTKPYVEKI</sequence>
<dbReference type="RefSeq" id="WP_057750505.1">
    <property type="nucleotide sequence ID" value="NZ_BJVH01000002.1"/>
</dbReference>
<dbReference type="AlphaFoldDB" id="A0A0R2IY02"/>
<dbReference type="Proteomes" id="UP000051568">
    <property type="component" value="Unassembled WGS sequence"/>
</dbReference>
<dbReference type="Gene3D" id="3.30.420.40">
    <property type="match status" value="2"/>
</dbReference>
<accession>A0A0R2IY02</accession>
<dbReference type="InterPro" id="IPR043129">
    <property type="entry name" value="ATPase_NBD"/>
</dbReference>
<dbReference type="GO" id="GO:0002949">
    <property type="term" value="P:tRNA threonylcarbamoyladenosine modification"/>
    <property type="evidence" value="ECO:0007669"/>
    <property type="project" value="InterPro"/>
</dbReference>